<keyword evidence="5" id="KW-0472">Membrane</keyword>
<feature type="region of interest" description="Disordered" evidence="7">
    <location>
        <begin position="404"/>
        <end position="434"/>
    </location>
</feature>
<keyword evidence="3" id="KW-0735">Signal-anchor</keyword>
<evidence type="ECO:0000256" key="5">
    <source>
        <dbReference type="ARBA" id="ARBA00023136"/>
    </source>
</evidence>
<evidence type="ECO:0000256" key="2">
    <source>
        <dbReference type="ARBA" id="ARBA00022692"/>
    </source>
</evidence>
<comment type="caution">
    <text evidence="8">The sequence shown here is derived from an EMBL/GenBank/DDBJ whole genome shotgun (WGS) entry which is preliminary data.</text>
</comment>
<feature type="compositionally biased region" description="Low complexity" evidence="7">
    <location>
        <begin position="263"/>
        <end position="273"/>
    </location>
</feature>
<evidence type="ECO:0000256" key="6">
    <source>
        <dbReference type="ARBA" id="ARBA00023180"/>
    </source>
</evidence>
<dbReference type="AlphaFoldDB" id="A0A8J4C607"/>
<dbReference type="PANTHER" id="PTHR12270">
    <property type="entry name" value="GLYCOSYLTRANSFERASE-RELATED"/>
    <property type="match status" value="1"/>
</dbReference>
<reference evidence="8" key="1">
    <citation type="journal article" date="2021" name="Proc. Natl. Acad. Sci. U.S.A.">
        <title>Three genomes in the algal genus Volvox reveal the fate of a haploid sex-determining region after a transition to homothallism.</title>
        <authorList>
            <person name="Yamamoto K."/>
            <person name="Hamaji T."/>
            <person name="Kawai-Toyooka H."/>
            <person name="Matsuzaki R."/>
            <person name="Takahashi F."/>
            <person name="Nishimura Y."/>
            <person name="Kawachi M."/>
            <person name="Noguchi H."/>
            <person name="Minakuchi Y."/>
            <person name="Umen J.G."/>
            <person name="Toyoda A."/>
            <person name="Nozaki H."/>
        </authorList>
    </citation>
    <scope>NUCLEOTIDE SEQUENCE</scope>
    <source>
        <strain evidence="8">NIES-3786</strain>
    </source>
</reference>
<feature type="compositionally biased region" description="Low complexity" evidence="7">
    <location>
        <begin position="282"/>
        <end position="294"/>
    </location>
</feature>
<name>A0A8J4C607_9CHLO</name>
<dbReference type="Proteomes" id="UP000747110">
    <property type="component" value="Unassembled WGS sequence"/>
</dbReference>
<keyword evidence="9" id="KW-1185">Reference proteome</keyword>
<sequence>MYICNARCVLNPSPYRRTNERRRYIDACVPPGLPENWSVAGGGQNNLSATADAEQHRPQRTGRQLDDIAGSSSSSSSSSSSGRGKVPSVFVLPAFQTANETSAAENIRIADRMANMTKAQLEVAVVLEAALPFHIKNFPAGHGATDYLHWFRTDKAYNISYARKFEPWFMAGRQVVPWHDARLRGYGHNKIIQVAATNATGVLFNVHPAAFLIHRPHARSTARGELNEDASDYRRLLRAVVRNVTGTLLQELQDAESQQQQQQILSQQIAESSPHGAFETAQQQQQQQRRQQGQGRERPLPPPPPQQQPQTRRHIADGRGLLAANFQASAVKKADENGDMNRNAWVTALDTSTTTKPPFDVWELTENMSSDTLLGTEASRTESSSSTEGSVAINLEGMEQRPWKQRKLHGHPQELQQQQQQQQQAPSKTAHPTVTTLSPEMQVIARKRAEAIIHDKYQDKMRYNIFWTNLQVYKDARVAMKTLSYVPVLDPSTEYCLGVLPWWNNGQEQQ</sequence>
<evidence type="ECO:0000256" key="3">
    <source>
        <dbReference type="ARBA" id="ARBA00022968"/>
    </source>
</evidence>
<feature type="region of interest" description="Disordered" evidence="7">
    <location>
        <begin position="39"/>
        <end position="84"/>
    </location>
</feature>
<dbReference type="GO" id="GO:0015020">
    <property type="term" value="F:glucuronosyltransferase activity"/>
    <property type="evidence" value="ECO:0007669"/>
    <property type="project" value="TreeGrafter"/>
</dbReference>
<dbReference type="Pfam" id="PF13896">
    <property type="entry name" value="Glyco_transf_49"/>
    <property type="match status" value="1"/>
</dbReference>
<evidence type="ECO:0000313" key="9">
    <source>
        <dbReference type="Proteomes" id="UP000747110"/>
    </source>
</evidence>
<accession>A0A8J4C607</accession>
<feature type="region of interest" description="Disordered" evidence="7">
    <location>
        <begin position="263"/>
        <end position="313"/>
    </location>
</feature>
<evidence type="ECO:0000256" key="1">
    <source>
        <dbReference type="ARBA" id="ARBA00004606"/>
    </source>
</evidence>
<keyword evidence="4" id="KW-1133">Transmembrane helix</keyword>
<feature type="compositionally biased region" description="Low complexity" evidence="7">
    <location>
        <begin position="71"/>
        <end position="81"/>
    </location>
</feature>
<organism evidence="8 9">
    <name type="scientific">Volvox reticuliferus</name>
    <dbReference type="NCBI Taxonomy" id="1737510"/>
    <lineage>
        <taxon>Eukaryota</taxon>
        <taxon>Viridiplantae</taxon>
        <taxon>Chlorophyta</taxon>
        <taxon>core chlorophytes</taxon>
        <taxon>Chlorophyceae</taxon>
        <taxon>CS clade</taxon>
        <taxon>Chlamydomonadales</taxon>
        <taxon>Volvocaceae</taxon>
        <taxon>Volvox</taxon>
    </lineage>
</organism>
<dbReference type="PANTHER" id="PTHR12270:SF52">
    <property type="entry name" value="GLYCOSYLTRANSFERASE-LIKE PROTEIN GNT13-RELATED"/>
    <property type="match status" value="1"/>
</dbReference>
<evidence type="ECO:0000313" key="8">
    <source>
        <dbReference type="EMBL" id="GIL72347.1"/>
    </source>
</evidence>
<dbReference type="InterPro" id="IPR051292">
    <property type="entry name" value="Xyl/GlcA_transferase"/>
</dbReference>
<gene>
    <name evidence="8" type="ORF">Vretifemale_2708</name>
</gene>
<comment type="subcellular location">
    <subcellularLocation>
        <location evidence="1">Membrane</location>
        <topology evidence="1">Single-pass type II membrane protein</topology>
    </subcellularLocation>
</comment>
<evidence type="ECO:0000256" key="4">
    <source>
        <dbReference type="ARBA" id="ARBA00022989"/>
    </source>
</evidence>
<dbReference type="GO" id="GO:0035269">
    <property type="term" value="P:protein O-linked glycosylation via mannose"/>
    <property type="evidence" value="ECO:0007669"/>
    <property type="project" value="TreeGrafter"/>
</dbReference>
<dbReference type="GO" id="GO:0042285">
    <property type="term" value="F:xylosyltransferase activity"/>
    <property type="evidence" value="ECO:0007669"/>
    <property type="project" value="TreeGrafter"/>
</dbReference>
<evidence type="ECO:0008006" key="10">
    <source>
        <dbReference type="Google" id="ProtNLM"/>
    </source>
</evidence>
<dbReference type="EMBL" id="BNCP01000004">
    <property type="protein sequence ID" value="GIL72347.1"/>
    <property type="molecule type" value="Genomic_DNA"/>
</dbReference>
<dbReference type="OrthoDB" id="550357at2759"/>
<feature type="compositionally biased region" description="Polar residues" evidence="7">
    <location>
        <begin position="425"/>
        <end position="434"/>
    </location>
</feature>
<proteinExistence type="predicted"/>
<protein>
    <recommendedName>
        <fullName evidence="10">Glycosyltransferase</fullName>
    </recommendedName>
</protein>
<evidence type="ECO:0000256" key="7">
    <source>
        <dbReference type="SAM" id="MobiDB-lite"/>
    </source>
</evidence>
<dbReference type="GO" id="GO:0016020">
    <property type="term" value="C:membrane"/>
    <property type="evidence" value="ECO:0007669"/>
    <property type="project" value="UniProtKB-SubCell"/>
</dbReference>
<keyword evidence="6" id="KW-0325">Glycoprotein</keyword>
<keyword evidence="2" id="KW-0812">Transmembrane</keyword>